<sequence length="416" mass="45100">MPIIKIKMPHLSVSTSNSPSPSTNTPTQNSPNPKPSSSTSEYNTSPPSPTPRSPGSRSASPIPPPVSPITPTLSAARLASHSNVNANANLGPGAQNVSIGSESQSSGQPPRPHIGGKNIAIMNKNRVVESPIPQPKQNHPGAQAQAHSLKEIYTHTQQTPQVAMPQPKPQTINFDENPDVLAMKSTISILQLQARNAERDMVTLQRIKERAVGDPEGFVGSLMEGHRKADAEAARKKGREAQRAAAGVDESSSDEDEESETDVLKEEIDGAADAKWEKLPTPQSIVRCPPVNWAKYGVIGESLDRLHQDQIRRPSEGYPATINADGKTTHKLGDGAKREYTIKKPLGLNEFIILAWGGVRTYEIMNGCISTRVLFRIGGGIAWRFEAGCSRANAFQIWIFLSVYSYRLWLPASCMS</sequence>
<gene>
    <name evidence="2" type="ORF">EYC80_005218</name>
</gene>
<accession>A0A5N6KJI9</accession>
<evidence type="ECO:0000313" key="2">
    <source>
        <dbReference type="EMBL" id="KAB8303847.1"/>
    </source>
</evidence>
<dbReference type="PANTHER" id="PTHR22705:SF0">
    <property type="entry name" value="ZZ-TYPE ZINC FINGER-CONTAINING PROTEIN 3"/>
    <property type="match status" value="1"/>
</dbReference>
<feature type="compositionally biased region" description="Acidic residues" evidence="1">
    <location>
        <begin position="251"/>
        <end position="261"/>
    </location>
</feature>
<dbReference type="OrthoDB" id="20473at2759"/>
<proteinExistence type="predicted"/>
<evidence type="ECO:0000256" key="1">
    <source>
        <dbReference type="SAM" id="MobiDB-lite"/>
    </source>
</evidence>
<feature type="compositionally biased region" description="Polar residues" evidence="1">
    <location>
        <begin position="95"/>
        <end position="108"/>
    </location>
</feature>
<comment type="caution">
    <text evidence="2">The sequence shown here is derived from an EMBL/GenBank/DDBJ whole genome shotgun (WGS) entry which is preliminary data.</text>
</comment>
<feature type="compositionally biased region" description="Low complexity" evidence="1">
    <location>
        <begin position="12"/>
        <end position="40"/>
    </location>
</feature>
<dbReference type="Proteomes" id="UP000326757">
    <property type="component" value="Unassembled WGS sequence"/>
</dbReference>
<dbReference type="AlphaFoldDB" id="A0A5N6KJI9"/>
<reference evidence="2 3" key="1">
    <citation type="submission" date="2019-06" db="EMBL/GenBank/DDBJ databases">
        <title>Genome Sequence of the Brown Rot Fungal Pathogen Monilinia laxa.</title>
        <authorList>
            <person name="De Miccolis Angelini R.M."/>
            <person name="Landi L."/>
            <person name="Abate D."/>
            <person name="Pollastro S."/>
            <person name="Romanazzi G."/>
            <person name="Faretra F."/>
        </authorList>
    </citation>
    <scope>NUCLEOTIDE SEQUENCE [LARGE SCALE GENOMIC DNA]</scope>
    <source>
        <strain evidence="2 3">Mlax316</strain>
    </source>
</reference>
<protein>
    <submittedName>
        <fullName evidence="2">Uncharacterized protein</fullName>
    </submittedName>
</protein>
<feature type="region of interest" description="Disordered" evidence="1">
    <location>
        <begin position="218"/>
        <end position="263"/>
    </location>
</feature>
<keyword evidence="3" id="KW-1185">Reference proteome</keyword>
<name>A0A5N6KJI9_MONLA</name>
<dbReference type="EMBL" id="VIGI01000002">
    <property type="protein sequence ID" value="KAB8303847.1"/>
    <property type="molecule type" value="Genomic_DNA"/>
</dbReference>
<dbReference type="PANTHER" id="PTHR22705">
    <property type="entry name" value="ZINC FINGER, ZZ DOMAIN CONTAINING 3"/>
    <property type="match status" value="1"/>
</dbReference>
<dbReference type="InterPro" id="IPR037830">
    <property type="entry name" value="ZZZ3"/>
</dbReference>
<evidence type="ECO:0000313" key="3">
    <source>
        <dbReference type="Proteomes" id="UP000326757"/>
    </source>
</evidence>
<feature type="region of interest" description="Disordered" evidence="1">
    <location>
        <begin position="1"/>
        <end position="117"/>
    </location>
</feature>
<organism evidence="2 3">
    <name type="scientific">Monilinia laxa</name>
    <name type="common">Brown rot fungus</name>
    <name type="synonym">Sclerotinia laxa</name>
    <dbReference type="NCBI Taxonomy" id="61186"/>
    <lineage>
        <taxon>Eukaryota</taxon>
        <taxon>Fungi</taxon>
        <taxon>Dikarya</taxon>
        <taxon>Ascomycota</taxon>
        <taxon>Pezizomycotina</taxon>
        <taxon>Leotiomycetes</taxon>
        <taxon>Helotiales</taxon>
        <taxon>Sclerotiniaceae</taxon>
        <taxon>Monilinia</taxon>
    </lineage>
</organism>
<feature type="compositionally biased region" description="Basic and acidic residues" evidence="1">
    <location>
        <begin position="224"/>
        <end position="242"/>
    </location>
</feature>